<organism evidence="1 2">
    <name type="scientific">Hymenobacter algoricola</name>
    <dbReference type="NCBI Taxonomy" id="486267"/>
    <lineage>
        <taxon>Bacteria</taxon>
        <taxon>Pseudomonadati</taxon>
        <taxon>Bacteroidota</taxon>
        <taxon>Cytophagia</taxon>
        <taxon>Cytophagales</taxon>
        <taxon>Hymenobacteraceae</taxon>
        <taxon>Hymenobacter</taxon>
    </lineage>
</organism>
<evidence type="ECO:0000313" key="2">
    <source>
        <dbReference type="Proteomes" id="UP001499909"/>
    </source>
</evidence>
<sequence length="249" mass="27439">MKTETTTPVPAAMTEERWAELDTHYSPAASVDHASAAVVECLAEIARLERDNARLVDETHRWSAAVKKLESTPTPPTPPTPAATCKAEMIYRRRDTGKVHCRLFKWKGLNPAEALRELIEQEGSEGKWVVVTVTVLDSNPSPATGAAAEAWITDRMPDMMPDEVYGFGEDEDEDEKDIQRCSEDVLACELNEPTGSSEFPAYSSIVIARYYAAGQKWYTEAGYPISVIGWRPLPAPRAVVEAGKEVARG</sequence>
<gene>
    <name evidence="1" type="ORF">GCM10022406_25740</name>
</gene>
<dbReference type="RefSeq" id="WP_345114475.1">
    <property type="nucleotide sequence ID" value="NZ_BAABDH010000041.1"/>
</dbReference>
<proteinExistence type="predicted"/>
<keyword evidence="2" id="KW-1185">Reference proteome</keyword>
<comment type="caution">
    <text evidence="1">The sequence shown here is derived from an EMBL/GenBank/DDBJ whole genome shotgun (WGS) entry which is preliminary data.</text>
</comment>
<dbReference type="EMBL" id="BAABDH010000041">
    <property type="protein sequence ID" value="GAA3940604.1"/>
    <property type="molecule type" value="Genomic_DNA"/>
</dbReference>
<evidence type="ECO:0000313" key="1">
    <source>
        <dbReference type="EMBL" id="GAA3940604.1"/>
    </source>
</evidence>
<accession>A0ABP7N9G4</accession>
<name>A0ABP7N9G4_9BACT</name>
<protein>
    <recommendedName>
        <fullName evidence="3">DUF551 domain-containing protein</fullName>
    </recommendedName>
</protein>
<dbReference type="Proteomes" id="UP001499909">
    <property type="component" value="Unassembled WGS sequence"/>
</dbReference>
<reference evidence="2" key="1">
    <citation type="journal article" date="2019" name="Int. J. Syst. Evol. Microbiol.">
        <title>The Global Catalogue of Microorganisms (GCM) 10K type strain sequencing project: providing services to taxonomists for standard genome sequencing and annotation.</title>
        <authorList>
            <consortium name="The Broad Institute Genomics Platform"/>
            <consortium name="The Broad Institute Genome Sequencing Center for Infectious Disease"/>
            <person name="Wu L."/>
            <person name="Ma J."/>
        </authorList>
    </citation>
    <scope>NUCLEOTIDE SEQUENCE [LARGE SCALE GENOMIC DNA]</scope>
    <source>
        <strain evidence="2">JCM 17214</strain>
    </source>
</reference>
<evidence type="ECO:0008006" key="3">
    <source>
        <dbReference type="Google" id="ProtNLM"/>
    </source>
</evidence>